<dbReference type="AlphaFoldDB" id="A0A5B0NWZ2"/>
<evidence type="ECO:0000313" key="2">
    <source>
        <dbReference type="EMBL" id="KAA1092349.1"/>
    </source>
</evidence>
<dbReference type="PANTHER" id="PTHR33246:SF51">
    <property type="entry name" value="MYB_SANT-LIKE DOMAIN-CONTAINING PROTEIN"/>
    <property type="match status" value="1"/>
</dbReference>
<name>A0A5B0NWZ2_PUCGR</name>
<dbReference type="EMBL" id="VDEP01000376">
    <property type="protein sequence ID" value="KAA1092349.1"/>
    <property type="molecule type" value="Genomic_DNA"/>
</dbReference>
<dbReference type="PANTHER" id="PTHR33246">
    <property type="entry name" value="CCHC-TYPE DOMAIN-CONTAINING PROTEIN"/>
    <property type="match status" value="1"/>
</dbReference>
<proteinExistence type="predicted"/>
<gene>
    <name evidence="2" type="ORF">PGTUg99_022111</name>
</gene>
<organism evidence="2 3">
    <name type="scientific">Puccinia graminis f. sp. tritici</name>
    <dbReference type="NCBI Taxonomy" id="56615"/>
    <lineage>
        <taxon>Eukaryota</taxon>
        <taxon>Fungi</taxon>
        <taxon>Dikarya</taxon>
        <taxon>Basidiomycota</taxon>
        <taxon>Pucciniomycotina</taxon>
        <taxon>Pucciniomycetes</taxon>
        <taxon>Pucciniales</taxon>
        <taxon>Pucciniaceae</taxon>
        <taxon>Puccinia</taxon>
    </lineage>
</organism>
<feature type="region of interest" description="Disordered" evidence="1">
    <location>
        <begin position="104"/>
        <end position="164"/>
    </location>
</feature>
<protein>
    <submittedName>
        <fullName evidence="2">Uncharacterized protein</fullName>
    </submittedName>
</protein>
<feature type="region of interest" description="Disordered" evidence="1">
    <location>
        <begin position="54"/>
        <end position="80"/>
    </location>
</feature>
<feature type="compositionally biased region" description="Low complexity" evidence="1">
    <location>
        <begin position="131"/>
        <end position="152"/>
    </location>
</feature>
<comment type="caution">
    <text evidence="2">The sequence shown here is derived from an EMBL/GenBank/DDBJ whole genome shotgun (WGS) entry which is preliminary data.</text>
</comment>
<evidence type="ECO:0000256" key="1">
    <source>
        <dbReference type="SAM" id="MobiDB-lite"/>
    </source>
</evidence>
<reference evidence="2 3" key="1">
    <citation type="submission" date="2019-05" db="EMBL/GenBank/DDBJ databases">
        <title>Emergence of the Ug99 lineage of the wheat stem rust pathogen through somatic hybridization.</title>
        <authorList>
            <person name="Li F."/>
            <person name="Upadhyaya N.M."/>
            <person name="Sperschneider J."/>
            <person name="Matny O."/>
            <person name="Nguyen-Phuc H."/>
            <person name="Mago R."/>
            <person name="Raley C."/>
            <person name="Miller M.E."/>
            <person name="Silverstein K.A.T."/>
            <person name="Henningsen E."/>
            <person name="Hirsch C.D."/>
            <person name="Visser B."/>
            <person name="Pretorius Z.A."/>
            <person name="Steffenson B.J."/>
            <person name="Schwessinger B."/>
            <person name="Dodds P.N."/>
            <person name="Figueroa M."/>
        </authorList>
    </citation>
    <scope>NUCLEOTIDE SEQUENCE [LARGE SCALE GENOMIC DNA]</scope>
    <source>
        <strain evidence="2 3">Ug99</strain>
    </source>
</reference>
<feature type="region of interest" description="Disordered" evidence="1">
    <location>
        <begin position="179"/>
        <end position="225"/>
    </location>
</feature>
<sequence length="225" mass="25451">MDAIFGAKPNVTPCMQYDSVNGSNLYGSSDGSSPEVVYLGWEESQRAGEEVETCMRDGDETTMRNGGNDNPDSSEHLPADLLGQNLSGVEPTERAMALLQVSPAGNSSGIDIPNESDCSSNNHRPQSRFPSSSTNRSARASNAENTTNNNTRAFERTTDSKLGQFERQVEKQMTWEREKFNLQKDKDERNHEQQARLEEARDARAAQREEERWRREVERDERRFD</sequence>
<feature type="compositionally biased region" description="Polar residues" evidence="1">
    <location>
        <begin position="116"/>
        <end position="130"/>
    </location>
</feature>
<accession>A0A5B0NWZ2</accession>
<evidence type="ECO:0000313" key="3">
    <source>
        <dbReference type="Proteomes" id="UP000325313"/>
    </source>
</evidence>
<dbReference type="Proteomes" id="UP000325313">
    <property type="component" value="Unassembled WGS sequence"/>
</dbReference>